<dbReference type="SUPFAM" id="SSF54427">
    <property type="entry name" value="NTF2-like"/>
    <property type="match status" value="1"/>
</dbReference>
<dbReference type="InterPro" id="IPR004027">
    <property type="entry name" value="SEC_C_motif"/>
</dbReference>
<gene>
    <name evidence="4" type="ORF">MHL29_15275</name>
</gene>
<dbReference type="Pfam" id="PF02810">
    <property type="entry name" value="SEC-C"/>
    <property type="match status" value="1"/>
</dbReference>
<dbReference type="Proteomes" id="UP001521931">
    <property type="component" value="Unassembled WGS sequence"/>
</dbReference>
<evidence type="ECO:0000313" key="4">
    <source>
        <dbReference type="EMBL" id="MCG7323243.1"/>
    </source>
</evidence>
<organism evidence="4 5">
    <name type="scientific">Arsenicicoccus bolidensis</name>
    <dbReference type="NCBI Taxonomy" id="229480"/>
    <lineage>
        <taxon>Bacteria</taxon>
        <taxon>Bacillati</taxon>
        <taxon>Actinomycetota</taxon>
        <taxon>Actinomycetes</taxon>
        <taxon>Micrococcales</taxon>
        <taxon>Intrasporangiaceae</taxon>
        <taxon>Arsenicicoccus</taxon>
    </lineage>
</organism>
<keyword evidence="5" id="KW-1185">Reference proteome</keyword>
<dbReference type="Pfam" id="PF17775">
    <property type="entry name" value="YchJ_M-like"/>
    <property type="match status" value="1"/>
</dbReference>
<evidence type="ECO:0000256" key="1">
    <source>
        <dbReference type="ARBA" id="ARBA00010839"/>
    </source>
</evidence>
<dbReference type="RefSeq" id="WP_239265892.1">
    <property type="nucleotide sequence ID" value="NZ_JAKRCV010000065.1"/>
</dbReference>
<reference evidence="4 5" key="1">
    <citation type="submission" date="2022-02" db="EMBL/GenBank/DDBJ databases">
        <title>Uncovering new skin microbiome diversity through culturing and metagenomics.</title>
        <authorList>
            <person name="Conlan S."/>
            <person name="Deming C."/>
            <person name="Nisc Comparative Sequencing Program N."/>
            <person name="Segre J.A."/>
        </authorList>
    </citation>
    <scope>NUCLEOTIDE SEQUENCE [LARGE SCALE GENOMIC DNA]</scope>
    <source>
        <strain evidence="4 5">ACRQZ</strain>
    </source>
</reference>
<evidence type="ECO:0000259" key="3">
    <source>
        <dbReference type="Pfam" id="PF17775"/>
    </source>
</evidence>
<evidence type="ECO:0000313" key="5">
    <source>
        <dbReference type="Proteomes" id="UP001521931"/>
    </source>
</evidence>
<protein>
    <recommendedName>
        <fullName evidence="2">UPF0225 protein MHL29_15275</fullName>
    </recommendedName>
</protein>
<dbReference type="InterPro" id="IPR048469">
    <property type="entry name" value="YchJ-like_M"/>
</dbReference>
<dbReference type="Gene3D" id="3.10.450.50">
    <property type="match status" value="1"/>
</dbReference>
<dbReference type="InterPro" id="IPR023006">
    <property type="entry name" value="YchJ-like"/>
</dbReference>
<feature type="domain" description="YchJ-like middle NTF2-like" evidence="3">
    <location>
        <begin position="41"/>
        <end position="128"/>
    </location>
</feature>
<dbReference type="EMBL" id="JAKRCV010000065">
    <property type="protein sequence ID" value="MCG7323243.1"/>
    <property type="molecule type" value="Genomic_DNA"/>
</dbReference>
<comment type="similarity">
    <text evidence="1 2">Belongs to the UPF0225 family.</text>
</comment>
<accession>A0ABS9Q5U9</accession>
<dbReference type="InterPro" id="IPR032710">
    <property type="entry name" value="NTF2-like_dom_sf"/>
</dbReference>
<evidence type="ECO:0000256" key="2">
    <source>
        <dbReference type="HAMAP-Rule" id="MF_00612"/>
    </source>
</evidence>
<proteinExistence type="inferred from homology"/>
<sequence length="132" mass="14920">MSGGAFGIPSRPSPQECPCGSGRPYADCCRPLHVGRRQASTPEELMRSRYSAFVVGDAEYLLQTWDPATRPGDLRLDTEREWAGLDVVRAEGDTVEYRAHSVVAGRRHVLHEISRFRRVLGRWVYVDGDFRD</sequence>
<name>A0ABS9Q5U9_9MICO</name>
<dbReference type="HAMAP" id="MF_00612">
    <property type="entry name" value="UPF0225"/>
    <property type="match status" value="1"/>
</dbReference>
<comment type="caution">
    <text evidence="4">The sequence shown here is derived from an EMBL/GenBank/DDBJ whole genome shotgun (WGS) entry which is preliminary data.</text>
</comment>